<dbReference type="Proteomes" id="UP000593567">
    <property type="component" value="Unassembled WGS sequence"/>
</dbReference>
<reference evidence="1" key="1">
    <citation type="submission" date="2020-06" db="EMBL/GenBank/DDBJ databases">
        <title>Draft genome of Bugula neritina, a colonial animal packing powerful symbionts and potential medicines.</title>
        <authorList>
            <person name="Rayko M."/>
        </authorList>
    </citation>
    <scope>NUCLEOTIDE SEQUENCE [LARGE SCALE GENOMIC DNA]</scope>
    <source>
        <strain evidence="1">Kwan_BN1</strain>
    </source>
</reference>
<name>A0A7J7KB14_BUGNE</name>
<protein>
    <submittedName>
        <fullName evidence="1">Uncharacterized protein</fullName>
    </submittedName>
</protein>
<evidence type="ECO:0000313" key="2">
    <source>
        <dbReference type="Proteomes" id="UP000593567"/>
    </source>
</evidence>
<evidence type="ECO:0000313" key="1">
    <source>
        <dbReference type="EMBL" id="KAF6034798.1"/>
    </source>
</evidence>
<accession>A0A7J7KB14</accession>
<organism evidence="1 2">
    <name type="scientific">Bugula neritina</name>
    <name type="common">Brown bryozoan</name>
    <name type="synonym">Sertularia neritina</name>
    <dbReference type="NCBI Taxonomy" id="10212"/>
    <lineage>
        <taxon>Eukaryota</taxon>
        <taxon>Metazoa</taxon>
        <taxon>Spiralia</taxon>
        <taxon>Lophotrochozoa</taxon>
        <taxon>Bryozoa</taxon>
        <taxon>Gymnolaemata</taxon>
        <taxon>Cheilostomatida</taxon>
        <taxon>Flustrina</taxon>
        <taxon>Buguloidea</taxon>
        <taxon>Bugulidae</taxon>
        <taxon>Bugula</taxon>
    </lineage>
</organism>
<keyword evidence="2" id="KW-1185">Reference proteome</keyword>
<dbReference type="EMBL" id="VXIV02000995">
    <property type="protein sequence ID" value="KAF6034798.1"/>
    <property type="molecule type" value="Genomic_DNA"/>
</dbReference>
<dbReference type="AlphaFoldDB" id="A0A7J7KB14"/>
<proteinExistence type="predicted"/>
<sequence length="119" mass="13247">MNYIDCMSDVDLPSAWVDVFRNACKTPTSFNVILLNAASFLNYTAHLKPRYKFTCLHNSTYVSAVYLRPVALHRFRLCGESNVTDGPTAKEYERSINSAGSNGAPILKVVNLNLARVNC</sequence>
<comment type="caution">
    <text evidence="1">The sequence shown here is derived from an EMBL/GenBank/DDBJ whole genome shotgun (WGS) entry which is preliminary data.</text>
</comment>
<gene>
    <name evidence="1" type="ORF">EB796_006896</name>
</gene>